<comment type="caution">
    <text evidence="1">The sequence shown here is derived from an EMBL/GenBank/DDBJ whole genome shotgun (WGS) entry which is preliminary data.</text>
</comment>
<organism evidence="1 2">
    <name type="scientific">Georgenia daeguensis</name>
    <dbReference type="NCBI Taxonomy" id="908355"/>
    <lineage>
        <taxon>Bacteria</taxon>
        <taxon>Bacillati</taxon>
        <taxon>Actinomycetota</taxon>
        <taxon>Actinomycetes</taxon>
        <taxon>Micrococcales</taxon>
        <taxon>Bogoriellaceae</taxon>
        <taxon>Georgenia</taxon>
    </lineage>
</organism>
<name>A0ABP8EXD5_9MICO</name>
<keyword evidence="2" id="KW-1185">Reference proteome</keyword>
<evidence type="ECO:0000313" key="2">
    <source>
        <dbReference type="Proteomes" id="UP001499841"/>
    </source>
</evidence>
<reference evidence="2" key="1">
    <citation type="journal article" date="2019" name="Int. J. Syst. Evol. Microbiol.">
        <title>The Global Catalogue of Microorganisms (GCM) 10K type strain sequencing project: providing services to taxonomists for standard genome sequencing and annotation.</title>
        <authorList>
            <consortium name="The Broad Institute Genomics Platform"/>
            <consortium name="The Broad Institute Genome Sequencing Center for Infectious Disease"/>
            <person name="Wu L."/>
            <person name="Ma J."/>
        </authorList>
    </citation>
    <scope>NUCLEOTIDE SEQUENCE [LARGE SCALE GENOMIC DNA]</scope>
    <source>
        <strain evidence="2">JCM 17459</strain>
    </source>
</reference>
<dbReference type="Proteomes" id="UP001499841">
    <property type="component" value="Unassembled WGS sequence"/>
</dbReference>
<gene>
    <name evidence="1" type="ORF">GCM10022262_27470</name>
</gene>
<protein>
    <submittedName>
        <fullName evidence="1">Uncharacterized protein</fullName>
    </submittedName>
</protein>
<dbReference type="EMBL" id="BAABBA010000013">
    <property type="protein sequence ID" value="GAA4288387.1"/>
    <property type="molecule type" value="Genomic_DNA"/>
</dbReference>
<accession>A0ABP8EXD5</accession>
<evidence type="ECO:0000313" key="1">
    <source>
        <dbReference type="EMBL" id="GAA4288387.1"/>
    </source>
</evidence>
<proteinExistence type="predicted"/>
<sequence length="96" mass="10008">MRAPPPVTSGEAPCCLTAVKADRSHAAPAAETDPAAAGLARLSAPRAVRTARARNATIGEDGRTLILRRRNGEIYIAAPLGSVELRPEIRAPKSEG</sequence>